<dbReference type="InterPro" id="IPR004360">
    <property type="entry name" value="Glyas_Fos-R_dOase_dom"/>
</dbReference>
<dbReference type="InterPro" id="IPR029068">
    <property type="entry name" value="Glyas_Bleomycin-R_OHBP_Dase"/>
</dbReference>
<dbReference type="Pfam" id="PF00903">
    <property type="entry name" value="Glyoxalase"/>
    <property type="match status" value="1"/>
</dbReference>
<feature type="domain" description="VOC" evidence="2">
    <location>
        <begin position="54"/>
        <end position="234"/>
    </location>
</feature>
<comment type="caution">
    <text evidence="3">The sequence shown here is derived from an EMBL/GenBank/DDBJ whole genome shotgun (WGS) entry which is preliminary data.</text>
</comment>
<dbReference type="AlphaFoldDB" id="A0A9P8VYJ2"/>
<dbReference type="SUPFAM" id="SSF54593">
    <property type="entry name" value="Glyoxalase/Bleomycin resistance protein/Dihydroxybiphenyl dioxygenase"/>
    <property type="match status" value="1"/>
</dbReference>
<dbReference type="PANTHER" id="PTHR10374:SF19">
    <property type="entry name" value="LYASE (GLO1), PUTATIVE (AFU_ORTHOLOGUE AFUA_2G13550)-RELATED"/>
    <property type="match status" value="1"/>
</dbReference>
<feature type="chain" id="PRO_5040289665" description="VOC domain-containing protein" evidence="1">
    <location>
        <begin position="22"/>
        <end position="241"/>
    </location>
</feature>
<proteinExistence type="predicted"/>
<sequence length="241" mass="26348">MVHFTSLLSTALLLASPLTSACVTHMPVKRDNSTYPYADYGSDTPADIATTGYAINHLCLNVRNITNSVEFYSSIFGMRKLFTFHASEHYSVTYMAHSHGGRNGTGYQTTEELIREKNNAKGMLELINIDVPENALPASTLIANTFGHIGMVVPDIEATQARLDAFPGISTLKRYGEDLSLYSRIATATSLSAKMLAQLPDAEKELIMATLVPFNKPFIIVTDPDGNMIEIQAQEGEALPQ</sequence>
<keyword evidence="4" id="KW-1185">Reference proteome</keyword>
<reference evidence="3 4" key="1">
    <citation type="journal article" date="2021" name="Nat. Commun.">
        <title>Genetic determinants of endophytism in the Arabidopsis root mycobiome.</title>
        <authorList>
            <person name="Mesny F."/>
            <person name="Miyauchi S."/>
            <person name="Thiergart T."/>
            <person name="Pickel B."/>
            <person name="Atanasova L."/>
            <person name="Karlsson M."/>
            <person name="Huettel B."/>
            <person name="Barry K.W."/>
            <person name="Haridas S."/>
            <person name="Chen C."/>
            <person name="Bauer D."/>
            <person name="Andreopoulos W."/>
            <person name="Pangilinan J."/>
            <person name="LaButti K."/>
            <person name="Riley R."/>
            <person name="Lipzen A."/>
            <person name="Clum A."/>
            <person name="Drula E."/>
            <person name="Henrissat B."/>
            <person name="Kohler A."/>
            <person name="Grigoriev I.V."/>
            <person name="Martin F.M."/>
            <person name="Hacquard S."/>
        </authorList>
    </citation>
    <scope>NUCLEOTIDE SEQUENCE [LARGE SCALE GENOMIC DNA]</scope>
    <source>
        <strain evidence="3 4">MPI-CAGE-CH-0241</strain>
    </source>
</reference>
<protein>
    <recommendedName>
        <fullName evidence="2">VOC domain-containing protein</fullName>
    </recommendedName>
</protein>
<evidence type="ECO:0000259" key="2">
    <source>
        <dbReference type="PROSITE" id="PS51819"/>
    </source>
</evidence>
<feature type="signal peptide" evidence="1">
    <location>
        <begin position="1"/>
        <end position="21"/>
    </location>
</feature>
<evidence type="ECO:0000313" key="4">
    <source>
        <dbReference type="Proteomes" id="UP000777438"/>
    </source>
</evidence>
<evidence type="ECO:0000313" key="3">
    <source>
        <dbReference type="EMBL" id="KAH6885253.1"/>
    </source>
</evidence>
<dbReference type="PROSITE" id="PS51819">
    <property type="entry name" value="VOC"/>
    <property type="match status" value="1"/>
</dbReference>
<dbReference type="Gene3D" id="3.10.180.10">
    <property type="entry name" value="2,3-Dihydroxybiphenyl 1,2-Dioxygenase, domain 1"/>
    <property type="match status" value="1"/>
</dbReference>
<dbReference type="InterPro" id="IPR037523">
    <property type="entry name" value="VOC_core"/>
</dbReference>
<gene>
    <name evidence="3" type="ORF">B0T10DRAFT_91707</name>
</gene>
<dbReference type="EMBL" id="JAGPYM010000018">
    <property type="protein sequence ID" value="KAH6885253.1"/>
    <property type="molecule type" value="Genomic_DNA"/>
</dbReference>
<dbReference type="Proteomes" id="UP000777438">
    <property type="component" value="Unassembled WGS sequence"/>
</dbReference>
<keyword evidence="1" id="KW-0732">Signal</keyword>
<evidence type="ECO:0000256" key="1">
    <source>
        <dbReference type="SAM" id="SignalP"/>
    </source>
</evidence>
<name>A0A9P8VYJ2_9HYPO</name>
<organism evidence="3 4">
    <name type="scientific">Thelonectria olida</name>
    <dbReference type="NCBI Taxonomy" id="1576542"/>
    <lineage>
        <taxon>Eukaryota</taxon>
        <taxon>Fungi</taxon>
        <taxon>Dikarya</taxon>
        <taxon>Ascomycota</taxon>
        <taxon>Pezizomycotina</taxon>
        <taxon>Sordariomycetes</taxon>
        <taxon>Hypocreomycetidae</taxon>
        <taxon>Hypocreales</taxon>
        <taxon>Nectriaceae</taxon>
        <taxon>Thelonectria</taxon>
    </lineage>
</organism>
<accession>A0A9P8VYJ2</accession>
<dbReference type="OrthoDB" id="16820at2759"/>
<dbReference type="PANTHER" id="PTHR10374">
    <property type="entry name" value="LACTOYLGLUTATHIONE LYASE GLYOXALASE I"/>
    <property type="match status" value="1"/>
</dbReference>